<evidence type="ECO:0000313" key="2">
    <source>
        <dbReference type="EMBL" id="KAK1121422.1"/>
    </source>
</evidence>
<accession>A0AA40FLK1</accession>
<keyword evidence="3" id="KW-1185">Reference proteome</keyword>
<feature type="region of interest" description="Disordered" evidence="1">
    <location>
        <begin position="1"/>
        <end position="21"/>
    </location>
</feature>
<dbReference type="Proteomes" id="UP001177670">
    <property type="component" value="Unassembled WGS sequence"/>
</dbReference>
<evidence type="ECO:0000256" key="1">
    <source>
        <dbReference type="SAM" id="MobiDB-lite"/>
    </source>
</evidence>
<protein>
    <submittedName>
        <fullName evidence="2">Uncharacterized protein</fullName>
    </submittedName>
</protein>
<proteinExistence type="predicted"/>
<gene>
    <name evidence="2" type="ORF">K0M31_010224</name>
</gene>
<organism evidence="2 3">
    <name type="scientific">Melipona bicolor</name>
    <dbReference type="NCBI Taxonomy" id="60889"/>
    <lineage>
        <taxon>Eukaryota</taxon>
        <taxon>Metazoa</taxon>
        <taxon>Ecdysozoa</taxon>
        <taxon>Arthropoda</taxon>
        <taxon>Hexapoda</taxon>
        <taxon>Insecta</taxon>
        <taxon>Pterygota</taxon>
        <taxon>Neoptera</taxon>
        <taxon>Endopterygota</taxon>
        <taxon>Hymenoptera</taxon>
        <taxon>Apocrita</taxon>
        <taxon>Aculeata</taxon>
        <taxon>Apoidea</taxon>
        <taxon>Anthophila</taxon>
        <taxon>Apidae</taxon>
        <taxon>Melipona</taxon>
    </lineage>
</organism>
<sequence length="66" mass="7162">SDRNAVPGGQDQHGPTSTNWKYAREAVGKRDCVVKAGMSAKNSSRCSQIARDDECIEDTVTVPRPN</sequence>
<comment type="caution">
    <text evidence="2">The sequence shown here is derived from an EMBL/GenBank/DDBJ whole genome shotgun (WGS) entry which is preliminary data.</text>
</comment>
<dbReference type="AlphaFoldDB" id="A0AA40FLK1"/>
<dbReference type="EMBL" id="JAHYIQ010000026">
    <property type="protein sequence ID" value="KAK1121422.1"/>
    <property type="molecule type" value="Genomic_DNA"/>
</dbReference>
<feature type="non-terminal residue" evidence="2">
    <location>
        <position position="1"/>
    </location>
</feature>
<name>A0AA40FLK1_9HYME</name>
<reference evidence="2" key="1">
    <citation type="submission" date="2021-10" db="EMBL/GenBank/DDBJ databases">
        <title>Melipona bicolor Genome sequencing and assembly.</title>
        <authorList>
            <person name="Araujo N.S."/>
            <person name="Arias M.C."/>
        </authorList>
    </citation>
    <scope>NUCLEOTIDE SEQUENCE</scope>
    <source>
        <strain evidence="2">USP_2M_L1-L4_2017</strain>
        <tissue evidence="2">Whole body</tissue>
    </source>
</reference>
<evidence type="ECO:0000313" key="3">
    <source>
        <dbReference type="Proteomes" id="UP001177670"/>
    </source>
</evidence>